<keyword evidence="3" id="KW-0732">Signal</keyword>
<organism evidence="4 5">
    <name type="scientific">Canna indica</name>
    <name type="common">Indian-shot</name>
    <dbReference type="NCBI Taxonomy" id="4628"/>
    <lineage>
        <taxon>Eukaryota</taxon>
        <taxon>Viridiplantae</taxon>
        <taxon>Streptophyta</taxon>
        <taxon>Embryophyta</taxon>
        <taxon>Tracheophyta</taxon>
        <taxon>Spermatophyta</taxon>
        <taxon>Magnoliopsida</taxon>
        <taxon>Liliopsida</taxon>
        <taxon>Zingiberales</taxon>
        <taxon>Cannaceae</taxon>
        <taxon>Canna</taxon>
    </lineage>
</organism>
<reference evidence="4 5" key="1">
    <citation type="submission" date="2023-10" db="EMBL/GenBank/DDBJ databases">
        <title>Chromosome-scale genome assembly provides insights into flower coloration mechanisms of Canna indica.</title>
        <authorList>
            <person name="Li C."/>
        </authorList>
    </citation>
    <scope>NUCLEOTIDE SEQUENCE [LARGE SCALE GENOMIC DNA]</scope>
    <source>
        <tissue evidence="4">Flower</tissue>
    </source>
</reference>
<keyword evidence="5" id="KW-1185">Reference proteome</keyword>
<dbReference type="AlphaFoldDB" id="A0AAQ3KK23"/>
<dbReference type="PANTHER" id="PTHR11183">
    <property type="entry name" value="GLYCOGENIN SUBFAMILY MEMBER"/>
    <property type="match status" value="1"/>
</dbReference>
<feature type="transmembrane region" description="Helical" evidence="2">
    <location>
        <begin position="344"/>
        <end position="363"/>
    </location>
</feature>
<keyword evidence="1" id="KW-0464">Manganese</keyword>
<keyword evidence="2" id="KW-1133">Transmembrane helix</keyword>
<protein>
    <submittedName>
        <fullName evidence="4">Glucuronosyltransferase PGSIP8</fullName>
    </submittedName>
</protein>
<dbReference type="SUPFAM" id="SSF53448">
    <property type="entry name" value="Nucleotide-diphospho-sugar transferases"/>
    <property type="match status" value="1"/>
</dbReference>
<dbReference type="CDD" id="cd02537">
    <property type="entry name" value="GT8_Glycogenin"/>
    <property type="match status" value="1"/>
</dbReference>
<evidence type="ECO:0000313" key="5">
    <source>
        <dbReference type="Proteomes" id="UP001327560"/>
    </source>
</evidence>
<dbReference type="Proteomes" id="UP001327560">
    <property type="component" value="Chromosome 5"/>
</dbReference>
<gene>
    <name evidence="4" type="ORF">Cni_G15782</name>
</gene>
<dbReference type="InterPro" id="IPR050587">
    <property type="entry name" value="GNT1/Glycosyltrans_8"/>
</dbReference>
<dbReference type="EMBL" id="CP136894">
    <property type="protein sequence ID" value="WOL07046.1"/>
    <property type="molecule type" value="Genomic_DNA"/>
</dbReference>
<feature type="transmembrane region" description="Helical" evidence="2">
    <location>
        <begin position="400"/>
        <end position="420"/>
    </location>
</feature>
<name>A0AAQ3KK23_9LILI</name>
<keyword evidence="2" id="KW-0812">Transmembrane</keyword>
<keyword evidence="2" id="KW-0472">Membrane</keyword>
<sequence length="472" mass="53224">MGERREQLLLAVTAVLMFSLAAMTASAEEGKEKAGEAGGRRHAYAAILYMGTPRDYEFYVATRVMMRSLLRLGVDADLVVISSADVPLLWVRTLREEDGLKVVTVDNLKNPYENQNNFNPRFKLTMNKLYAWNLVSYDRVVMLDADNLFLQPTDELFQCGRFCAAFINPCIFHTGLFVLQPSLAVFNDMLRELENGRENPDGADQGFLVRYFPDLLDRPLFRPPANGTKLEGTFRLPLGYQMDASYYYLKLQWNVPCGPNSVITFPSLPWLKPWYWWSWPLLPLGLQWHEQRRINLGYSAETPAMLIQATMYMTIAAATRMARPNLLKPGFIRRQEKSIPFFNAMVKTAALWSMFAAYAIPFFLVPRTLHPLLGWSLYLLGAGALCSSVVTVFLLQTLPVFTLLLGMSGALFVMAIPWYSDGIFRALALFGYAFCCSPVVWASLVKVVSSMNRTSIGTGRPSSKIGRIDATV</sequence>
<feature type="chain" id="PRO_5042902940" evidence="3">
    <location>
        <begin position="28"/>
        <end position="472"/>
    </location>
</feature>
<feature type="transmembrane region" description="Helical" evidence="2">
    <location>
        <begin position="426"/>
        <end position="445"/>
    </location>
</feature>
<evidence type="ECO:0000256" key="2">
    <source>
        <dbReference type="SAM" id="Phobius"/>
    </source>
</evidence>
<evidence type="ECO:0000313" key="4">
    <source>
        <dbReference type="EMBL" id="WOL07046.1"/>
    </source>
</evidence>
<feature type="transmembrane region" description="Helical" evidence="2">
    <location>
        <begin position="375"/>
        <end position="395"/>
    </location>
</feature>
<dbReference type="Gene3D" id="3.90.550.10">
    <property type="entry name" value="Spore Coat Polysaccharide Biosynthesis Protein SpsA, Chain A"/>
    <property type="match status" value="1"/>
</dbReference>
<dbReference type="InterPro" id="IPR029044">
    <property type="entry name" value="Nucleotide-diphossugar_trans"/>
</dbReference>
<feature type="signal peptide" evidence="3">
    <location>
        <begin position="1"/>
        <end position="27"/>
    </location>
</feature>
<proteinExistence type="predicted"/>
<evidence type="ECO:0000256" key="3">
    <source>
        <dbReference type="SAM" id="SignalP"/>
    </source>
</evidence>
<accession>A0AAQ3KK23</accession>
<evidence type="ECO:0000256" key="1">
    <source>
        <dbReference type="ARBA" id="ARBA00023211"/>
    </source>
</evidence>